<feature type="region of interest" description="Disordered" evidence="1">
    <location>
        <begin position="1"/>
        <end position="23"/>
    </location>
</feature>
<organism evidence="2 3">
    <name type="scientific">Fimbriiglobus ruber</name>
    <dbReference type="NCBI Taxonomy" id="1908690"/>
    <lineage>
        <taxon>Bacteria</taxon>
        <taxon>Pseudomonadati</taxon>
        <taxon>Planctomycetota</taxon>
        <taxon>Planctomycetia</taxon>
        <taxon>Gemmatales</taxon>
        <taxon>Gemmataceae</taxon>
        <taxon>Fimbriiglobus</taxon>
    </lineage>
</organism>
<dbReference type="Proteomes" id="UP000214646">
    <property type="component" value="Unassembled WGS sequence"/>
</dbReference>
<keyword evidence="3" id="KW-1185">Reference proteome</keyword>
<dbReference type="EMBL" id="NIDE01000002">
    <property type="protein sequence ID" value="OWK44991.1"/>
    <property type="molecule type" value="Genomic_DNA"/>
</dbReference>
<evidence type="ECO:0000313" key="2">
    <source>
        <dbReference type="EMBL" id="OWK44991.1"/>
    </source>
</evidence>
<comment type="caution">
    <text evidence="2">The sequence shown here is derived from an EMBL/GenBank/DDBJ whole genome shotgun (WGS) entry which is preliminary data.</text>
</comment>
<feature type="region of interest" description="Disordered" evidence="1">
    <location>
        <begin position="76"/>
        <end position="103"/>
    </location>
</feature>
<gene>
    <name evidence="2" type="ORF">FRUB_01322</name>
</gene>
<evidence type="ECO:0000313" key="3">
    <source>
        <dbReference type="Proteomes" id="UP000214646"/>
    </source>
</evidence>
<reference evidence="3" key="1">
    <citation type="submission" date="2017-06" db="EMBL/GenBank/DDBJ databases">
        <title>Genome analysis of Fimbriiglobus ruber SP5, the first member of the order Planctomycetales with confirmed chitinolytic capability.</title>
        <authorList>
            <person name="Ravin N.V."/>
            <person name="Rakitin A.L."/>
            <person name="Ivanova A.A."/>
            <person name="Beletsky A.V."/>
            <person name="Kulichevskaya I.S."/>
            <person name="Mardanov A.V."/>
            <person name="Dedysh S.N."/>
        </authorList>
    </citation>
    <scope>NUCLEOTIDE SEQUENCE [LARGE SCALE GENOMIC DNA]</scope>
    <source>
        <strain evidence="3">SP5</strain>
    </source>
</reference>
<name>A0A225DUJ2_9BACT</name>
<protein>
    <submittedName>
        <fullName evidence="2">Uncharacterized protein</fullName>
    </submittedName>
</protein>
<dbReference type="AlphaFoldDB" id="A0A225DUJ2"/>
<proteinExistence type="predicted"/>
<feature type="region of interest" description="Disordered" evidence="1">
    <location>
        <begin position="150"/>
        <end position="172"/>
    </location>
</feature>
<accession>A0A225DUJ2</accession>
<evidence type="ECO:0000256" key="1">
    <source>
        <dbReference type="SAM" id="MobiDB-lite"/>
    </source>
</evidence>
<sequence>MRSSRECKASCRRTGRRGPGVNRQVCQRRGGNCPMFRRLPCRAGVETTDRGGRSQCTLGGSRGSTRLVGTGRRLARAAGEARGRPPLLAGRSESPARSGAGQGSLVHPCRTILRCVSSGARRRVKEITGPAPAFQRSGGAGRGFNGGCLSNRSHGHRLPPFPPDPHRTAQAGPGPPFAPARFTPYRHCVRPRLEAIFTSRSCAGV</sequence>